<proteinExistence type="predicted"/>
<dbReference type="STRING" id="1300342.I596_3002"/>
<dbReference type="GO" id="GO:0009055">
    <property type="term" value="F:electron transfer activity"/>
    <property type="evidence" value="ECO:0007669"/>
    <property type="project" value="InterPro"/>
</dbReference>
<dbReference type="Pfam" id="PF00127">
    <property type="entry name" value="Copper-bind"/>
    <property type="match status" value="1"/>
</dbReference>
<keyword evidence="6" id="KW-1185">Reference proteome</keyword>
<dbReference type="InterPro" id="IPR000923">
    <property type="entry name" value="BlueCu_1"/>
</dbReference>
<keyword evidence="2" id="KW-0186">Copper</keyword>
<reference evidence="5 6" key="1">
    <citation type="submission" date="2016-04" db="EMBL/GenBank/DDBJ databases">
        <title>Complete genome sequence of Dokdonella koreensis DS-123T.</title>
        <authorList>
            <person name="Kim J.F."/>
            <person name="Lee H."/>
            <person name="Kwak M.-J."/>
        </authorList>
    </citation>
    <scope>NUCLEOTIDE SEQUENCE [LARGE SCALE GENOMIC DNA]</scope>
    <source>
        <strain evidence="5 6">DS-123</strain>
    </source>
</reference>
<name>A0A160DWY5_9GAMM</name>
<dbReference type="KEGG" id="dko:I596_3002"/>
<evidence type="ECO:0000256" key="1">
    <source>
        <dbReference type="ARBA" id="ARBA00022723"/>
    </source>
</evidence>
<dbReference type="AlphaFoldDB" id="A0A160DWY5"/>
<feature type="domain" description="Blue (type 1) copper" evidence="4">
    <location>
        <begin position="30"/>
        <end position="122"/>
    </location>
</feature>
<sequence length="138" mass="14065">MRRYPLLMTGAFALAAAAPAFAGNHTVTARPNMTFDPPSLTIAAGDTVTFVNGGGFHNVESDPDAVTPFHCSTACGASPIGDPSSAIWQATVTFPDAGTARYFCSQHGGPGGVGMAGMIIVKASDVIFASDFENPPGT</sequence>
<evidence type="ECO:0000256" key="2">
    <source>
        <dbReference type="ARBA" id="ARBA00023008"/>
    </source>
</evidence>
<evidence type="ECO:0000313" key="6">
    <source>
        <dbReference type="Proteomes" id="UP000076830"/>
    </source>
</evidence>
<keyword evidence="3" id="KW-0732">Signal</keyword>
<organism evidence="5 6">
    <name type="scientific">Dokdonella koreensis DS-123</name>
    <dbReference type="NCBI Taxonomy" id="1300342"/>
    <lineage>
        <taxon>Bacteria</taxon>
        <taxon>Pseudomonadati</taxon>
        <taxon>Pseudomonadota</taxon>
        <taxon>Gammaproteobacteria</taxon>
        <taxon>Lysobacterales</taxon>
        <taxon>Rhodanobacteraceae</taxon>
        <taxon>Dokdonella</taxon>
    </lineage>
</organism>
<gene>
    <name evidence="5" type="ORF">I596_3002</name>
</gene>
<evidence type="ECO:0000313" key="5">
    <source>
        <dbReference type="EMBL" id="ANB18994.1"/>
    </source>
</evidence>
<dbReference type="InterPro" id="IPR008972">
    <property type="entry name" value="Cupredoxin"/>
</dbReference>
<feature type="chain" id="PRO_5007813939" evidence="3">
    <location>
        <begin position="23"/>
        <end position="138"/>
    </location>
</feature>
<evidence type="ECO:0000259" key="4">
    <source>
        <dbReference type="Pfam" id="PF00127"/>
    </source>
</evidence>
<dbReference type="EMBL" id="CP015249">
    <property type="protein sequence ID" value="ANB18994.1"/>
    <property type="molecule type" value="Genomic_DNA"/>
</dbReference>
<dbReference type="SUPFAM" id="SSF49503">
    <property type="entry name" value="Cupredoxins"/>
    <property type="match status" value="1"/>
</dbReference>
<dbReference type="Proteomes" id="UP000076830">
    <property type="component" value="Chromosome"/>
</dbReference>
<accession>A0A160DWY5</accession>
<dbReference type="Gene3D" id="2.60.40.420">
    <property type="entry name" value="Cupredoxins - blue copper proteins"/>
    <property type="match status" value="1"/>
</dbReference>
<protein>
    <submittedName>
        <fullName evidence="5">Copper-bind domain containing protein</fullName>
    </submittedName>
</protein>
<dbReference type="GO" id="GO:0005507">
    <property type="term" value="F:copper ion binding"/>
    <property type="evidence" value="ECO:0007669"/>
    <property type="project" value="InterPro"/>
</dbReference>
<evidence type="ECO:0000256" key="3">
    <source>
        <dbReference type="SAM" id="SignalP"/>
    </source>
</evidence>
<keyword evidence="1" id="KW-0479">Metal-binding</keyword>
<feature type="signal peptide" evidence="3">
    <location>
        <begin position="1"/>
        <end position="22"/>
    </location>
</feature>